<gene>
    <name evidence="2" type="ORF">DN745_09870</name>
</gene>
<proteinExistence type="predicted"/>
<organism evidence="2 3">
    <name type="scientific">Bradymonas sediminis</name>
    <dbReference type="NCBI Taxonomy" id="1548548"/>
    <lineage>
        <taxon>Bacteria</taxon>
        <taxon>Deltaproteobacteria</taxon>
        <taxon>Bradymonadales</taxon>
        <taxon>Bradymonadaceae</taxon>
        <taxon>Bradymonas</taxon>
    </lineage>
</organism>
<dbReference type="OrthoDB" id="964739at2"/>
<accession>A0A2Z4FR55</accession>
<name>A0A2Z4FR55_9DELT</name>
<feature type="transmembrane region" description="Helical" evidence="1">
    <location>
        <begin position="45"/>
        <end position="69"/>
    </location>
</feature>
<dbReference type="EMBL" id="CP030032">
    <property type="protein sequence ID" value="AWV91402.1"/>
    <property type="molecule type" value="Genomic_DNA"/>
</dbReference>
<evidence type="ECO:0000313" key="2">
    <source>
        <dbReference type="EMBL" id="AWV91402.1"/>
    </source>
</evidence>
<sequence>MVPASADPNLPARSRHRGDPLLASFLSLLFVGSGQFYNGEFGKGIAFFISFIVLWAFALGWIVHIWAAVDAYQVATLRKEQS</sequence>
<evidence type="ECO:0008006" key="4">
    <source>
        <dbReference type="Google" id="ProtNLM"/>
    </source>
</evidence>
<keyword evidence="3" id="KW-1185">Reference proteome</keyword>
<feature type="transmembrane region" description="Helical" evidence="1">
    <location>
        <begin position="21"/>
        <end position="39"/>
    </location>
</feature>
<reference evidence="2 3" key="1">
    <citation type="submission" date="2018-06" db="EMBL/GenBank/DDBJ databases">
        <title>Lujinxingia sediminis gen. nov. sp. nov., a new facultative anaerobic member of the class Deltaproteobacteria, and proposal of Lujinxingaceae fam. nov.</title>
        <authorList>
            <person name="Guo L.-Y."/>
            <person name="Li C.-M."/>
            <person name="Wang S."/>
            <person name="Du Z.-J."/>
        </authorList>
    </citation>
    <scope>NUCLEOTIDE SEQUENCE [LARGE SCALE GENOMIC DNA]</scope>
    <source>
        <strain evidence="2 3">FA350</strain>
    </source>
</reference>
<evidence type="ECO:0000313" key="3">
    <source>
        <dbReference type="Proteomes" id="UP000249799"/>
    </source>
</evidence>
<dbReference type="AlphaFoldDB" id="A0A2Z4FR55"/>
<protein>
    <recommendedName>
        <fullName evidence="4">TM2 domain-containing protein</fullName>
    </recommendedName>
</protein>
<keyword evidence="1" id="KW-0472">Membrane</keyword>
<dbReference type="KEGG" id="bsed:DN745_09870"/>
<keyword evidence="1" id="KW-1133">Transmembrane helix</keyword>
<keyword evidence="1" id="KW-0812">Transmembrane</keyword>
<dbReference type="Proteomes" id="UP000249799">
    <property type="component" value="Chromosome"/>
</dbReference>
<evidence type="ECO:0000256" key="1">
    <source>
        <dbReference type="SAM" id="Phobius"/>
    </source>
</evidence>